<dbReference type="Gene3D" id="3.40.190.10">
    <property type="entry name" value="Periplasmic binding protein-like II"/>
    <property type="match status" value="2"/>
</dbReference>
<comment type="caution">
    <text evidence="2">The sequence shown here is derived from an EMBL/GenBank/DDBJ whole genome shotgun (WGS) entry which is preliminary data.</text>
</comment>
<feature type="chain" id="PRO_5046170984" description="Transporter substrate-binding domain-containing protein" evidence="1">
    <location>
        <begin position="26"/>
        <end position="286"/>
    </location>
</feature>
<name>A0ABY1WV76_9GAMM</name>
<organism evidence="2 3">
    <name type="scientific">Corallincola spongiicola</name>
    <dbReference type="NCBI Taxonomy" id="2520508"/>
    <lineage>
        <taxon>Bacteria</taxon>
        <taxon>Pseudomonadati</taxon>
        <taxon>Pseudomonadota</taxon>
        <taxon>Gammaproteobacteria</taxon>
        <taxon>Alteromonadales</taxon>
        <taxon>Psychromonadaceae</taxon>
        <taxon>Corallincola</taxon>
    </lineage>
</organism>
<dbReference type="EMBL" id="SHLY01000001">
    <property type="protein sequence ID" value="TAA48643.1"/>
    <property type="molecule type" value="Genomic_DNA"/>
</dbReference>
<evidence type="ECO:0000313" key="2">
    <source>
        <dbReference type="EMBL" id="TAA48643.1"/>
    </source>
</evidence>
<evidence type="ECO:0008006" key="4">
    <source>
        <dbReference type="Google" id="ProtNLM"/>
    </source>
</evidence>
<gene>
    <name evidence="2" type="ORF">EXY25_05345</name>
</gene>
<accession>A0ABY1WV76</accession>
<dbReference type="SUPFAM" id="SSF53850">
    <property type="entry name" value="Periplasmic binding protein-like II"/>
    <property type="match status" value="1"/>
</dbReference>
<protein>
    <recommendedName>
        <fullName evidence="4">Transporter substrate-binding domain-containing protein</fullName>
    </recommendedName>
</protein>
<keyword evidence="1" id="KW-0732">Signal</keyword>
<evidence type="ECO:0000256" key="1">
    <source>
        <dbReference type="SAM" id="SignalP"/>
    </source>
</evidence>
<dbReference type="Proteomes" id="UP000292544">
    <property type="component" value="Unassembled WGS sequence"/>
</dbReference>
<feature type="signal peptide" evidence="1">
    <location>
        <begin position="1"/>
        <end position="25"/>
    </location>
</feature>
<keyword evidence="3" id="KW-1185">Reference proteome</keyword>
<proteinExistence type="predicted"/>
<evidence type="ECO:0000313" key="3">
    <source>
        <dbReference type="Proteomes" id="UP000292544"/>
    </source>
</evidence>
<reference evidence="3" key="1">
    <citation type="submission" date="2019-02" db="EMBL/GenBank/DDBJ databases">
        <title>Draft genome sequence of Muricauda sp. 176CP4-71.</title>
        <authorList>
            <person name="Park J.-S."/>
        </authorList>
    </citation>
    <scope>NUCLEOTIDE SEQUENCE [LARGE SCALE GENOMIC DNA]</scope>
    <source>
        <strain evidence="3">176GS2-150</strain>
    </source>
</reference>
<sequence>MCHVKLYANKILTLMLLCLPLSAFANDIVYPRAESTFDERVNYPLRLLTLALQKSGSSLQLKPSELPMQQGRALKQLARNDELDVVWSMTSVEREASLLPIRIPIYKGLVGWRLLLIREQKQQLFLHLTDSSVLKEVILGQGHDWPDTQILADNGFRIVPSSTYEGLFEQLLRERIEAFPRSVAEIWAEQQTYSAQGLVIEQRFALHYPTAFYYFVNPHRTDLADIITRGLEAAIADGSFDKLFNQEHGDILRAADLQRRDILTLTNTILPKATPVNRSELWYAPQ</sequence>